<feature type="compositionally biased region" description="Pro residues" evidence="2">
    <location>
        <begin position="357"/>
        <end position="366"/>
    </location>
</feature>
<dbReference type="PANTHER" id="PTHR35870:SF1">
    <property type="entry name" value="PROTEIN, PUTATIVE (AFU_ORTHOLOGUE AFUA_5G03330)-RELATED"/>
    <property type="match status" value="1"/>
</dbReference>
<keyword evidence="1" id="KW-0560">Oxidoreductase</keyword>
<keyword evidence="4" id="KW-1185">Reference proteome</keyword>
<dbReference type="InterPro" id="IPR025337">
    <property type="entry name" value="Questin_oxidase-like"/>
</dbReference>
<dbReference type="EMBL" id="ML769386">
    <property type="protein sequence ID" value="KAE9410026.1"/>
    <property type="molecule type" value="Genomic_DNA"/>
</dbReference>
<dbReference type="OrthoDB" id="10004862at2759"/>
<dbReference type="Pfam" id="PF14027">
    <property type="entry name" value="Questin_oxidase"/>
    <property type="match status" value="1"/>
</dbReference>
<evidence type="ECO:0000256" key="2">
    <source>
        <dbReference type="SAM" id="MobiDB-lite"/>
    </source>
</evidence>
<name>A0A6A4IHD1_9AGAR</name>
<evidence type="ECO:0000313" key="3">
    <source>
        <dbReference type="EMBL" id="KAE9410026.1"/>
    </source>
</evidence>
<dbReference type="Proteomes" id="UP000799118">
    <property type="component" value="Unassembled WGS sequence"/>
</dbReference>
<reference evidence="3" key="1">
    <citation type="journal article" date="2019" name="Environ. Microbiol.">
        <title>Fungal ecological strategies reflected in gene transcription - a case study of two litter decomposers.</title>
        <authorList>
            <person name="Barbi F."/>
            <person name="Kohler A."/>
            <person name="Barry K."/>
            <person name="Baskaran P."/>
            <person name="Daum C."/>
            <person name="Fauchery L."/>
            <person name="Ihrmark K."/>
            <person name="Kuo A."/>
            <person name="LaButti K."/>
            <person name="Lipzen A."/>
            <person name="Morin E."/>
            <person name="Grigoriev I.V."/>
            <person name="Henrissat B."/>
            <person name="Lindahl B."/>
            <person name="Martin F."/>
        </authorList>
    </citation>
    <scope>NUCLEOTIDE SEQUENCE</scope>
    <source>
        <strain evidence="3">JB14</strain>
    </source>
</reference>
<feature type="region of interest" description="Disordered" evidence="2">
    <location>
        <begin position="346"/>
        <end position="373"/>
    </location>
</feature>
<protein>
    <submittedName>
        <fullName evidence="3">Uncharacterized protein</fullName>
    </submittedName>
</protein>
<proteinExistence type="predicted"/>
<dbReference type="PANTHER" id="PTHR35870">
    <property type="entry name" value="PROTEIN, PUTATIVE (AFU_ORTHOLOGUE AFUA_5G03330)-RELATED"/>
    <property type="match status" value="1"/>
</dbReference>
<evidence type="ECO:0000256" key="1">
    <source>
        <dbReference type="ARBA" id="ARBA00023002"/>
    </source>
</evidence>
<evidence type="ECO:0000313" key="4">
    <source>
        <dbReference type="Proteomes" id="UP000799118"/>
    </source>
</evidence>
<organism evidence="3 4">
    <name type="scientific">Gymnopus androsaceus JB14</name>
    <dbReference type="NCBI Taxonomy" id="1447944"/>
    <lineage>
        <taxon>Eukaryota</taxon>
        <taxon>Fungi</taxon>
        <taxon>Dikarya</taxon>
        <taxon>Basidiomycota</taxon>
        <taxon>Agaricomycotina</taxon>
        <taxon>Agaricomycetes</taxon>
        <taxon>Agaricomycetidae</taxon>
        <taxon>Agaricales</taxon>
        <taxon>Marasmiineae</taxon>
        <taxon>Omphalotaceae</taxon>
        <taxon>Gymnopus</taxon>
    </lineage>
</organism>
<dbReference type="GO" id="GO:0016491">
    <property type="term" value="F:oxidoreductase activity"/>
    <property type="evidence" value="ECO:0007669"/>
    <property type="project" value="UniProtKB-KW"/>
</dbReference>
<gene>
    <name evidence="3" type="ORF">BT96DRAFT_969754</name>
</gene>
<sequence length="480" mass="53807">MISNGVENFELFPRPSSLAPSKAPPRWPGANSKTTDALLEILKDNHEKWHIFYDDEGRHNHNTHQVLALWFFGAHQDLLHGSYNKNIPLQRPKPEIFEAITASNFNDHLGDKTYYSAYLTFFDNVVREHKGDPASLMEEYIFSTKANFSSVSQNGQHPQMACRFLELIMHPMIHFGYGIEFGLPGMMIEGLAQAAVHPVDFGPMIPESLFTSVLSAPNETQLDGSSVHAFTIVARILADPQFAIPGTNKLAADPKEIDRKIEELQWMNTILYAISGYKNLKEDTFNADFICMHLVTSALFLPIIATHLSPTSQALLLRTYFIVSLTWWISSGRPTLDIASFMSAEDPTHKNQSHPIPLGPQPPPHPQALSSSSSIATNPNPWLYMVQLASVHPDDHFPKTIRALSHYALMYGDRKAGEADFAQTELKGTEMLDGTLFVRVAGLTTKRVHDINGDEFSAYWDRPGYFPDGNSTHWVPLSHL</sequence>
<accession>A0A6A4IHD1</accession>
<dbReference type="AlphaFoldDB" id="A0A6A4IHD1"/>